<dbReference type="HOGENOM" id="CLU_069356_45_1_11"/>
<dbReference type="SUPFAM" id="SSF46689">
    <property type="entry name" value="Homeodomain-like"/>
    <property type="match status" value="1"/>
</dbReference>
<accession>K4QVA4</accession>
<dbReference type="Gene3D" id="1.10.357.10">
    <property type="entry name" value="Tetracycline Repressor, domain 2"/>
    <property type="match status" value="1"/>
</dbReference>
<dbReference type="RefSeq" id="WP_015655234.1">
    <property type="nucleotide sequence ID" value="NC_020504.1"/>
</dbReference>
<dbReference type="PATRIC" id="fig|1214101.3.peg.456"/>
<organism evidence="4 5">
    <name type="scientific">Streptomyces davaonensis (strain DSM 101723 / JCM 4913 / KCC S-0913 / 768)</name>
    <dbReference type="NCBI Taxonomy" id="1214101"/>
    <lineage>
        <taxon>Bacteria</taxon>
        <taxon>Bacillati</taxon>
        <taxon>Actinomycetota</taxon>
        <taxon>Actinomycetes</taxon>
        <taxon>Kitasatosporales</taxon>
        <taxon>Streptomycetaceae</taxon>
        <taxon>Streptomyces</taxon>
    </lineage>
</organism>
<name>K4QVA4_STRDJ</name>
<feature type="DNA-binding region" description="H-T-H motif" evidence="2">
    <location>
        <begin position="34"/>
        <end position="53"/>
    </location>
</feature>
<dbReference type="PROSITE" id="PS01081">
    <property type="entry name" value="HTH_TETR_1"/>
    <property type="match status" value="1"/>
</dbReference>
<gene>
    <name evidence="4" type="ORF">BN159_0453</name>
</gene>
<dbReference type="eggNOG" id="COG1309">
    <property type="taxonomic scope" value="Bacteria"/>
</dbReference>
<dbReference type="OrthoDB" id="9812484at2"/>
<dbReference type="InterPro" id="IPR036271">
    <property type="entry name" value="Tet_transcr_reg_TetR-rel_C_sf"/>
</dbReference>
<dbReference type="GO" id="GO:0000976">
    <property type="term" value="F:transcription cis-regulatory region binding"/>
    <property type="evidence" value="ECO:0007669"/>
    <property type="project" value="TreeGrafter"/>
</dbReference>
<dbReference type="GO" id="GO:0003700">
    <property type="term" value="F:DNA-binding transcription factor activity"/>
    <property type="evidence" value="ECO:0007669"/>
    <property type="project" value="TreeGrafter"/>
</dbReference>
<dbReference type="SUPFAM" id="SSF48498">
    <property type="entry name" value="Tetracyclin repressor-like, C-terminal domain"/>
    <property type="match status" value="1"/>
</dbReference>
<evidence type="ECO:0000256" key="1">
    <source>
        <dbReference type="ARBA" id="ARBA00023125"/>
    </source>
</evidence>
<dbReference type="PRINTS" id="PR00455">
    <property type="entry name" value="HTHTETR"/>
</dbReference>
<sequence length="215" mass="23087">MPTGTWERLPAERRAAVLAAAEAEFAEHGFSGGSLNTICREAGVSKGSLFQYFDDKADMCVHLAELASLRIRAAAEAEVEQLDWNKDYFGALDALIEFWVRYFYTHPRERALTAAANLEPDPTARAPVRAAVNQHYLAVLGPLLDVGISAGHFGDSPDRESLLALLLLLLPHLALAPHVSGLDPVLGMSGADADHAVASAQRVLATVLRPGPRGN</sequence>
<dbReference type="STRING" id="1214101.BN159_0453"/>
<dbReference type="PANTHER" id="PTHR30055">
    <property type="entry name" value="HTH-TYPE TRANSCRIPTIONAL REGULATOR RUTR"/>
    <property type="match status" value="1"/>
</dbReference>
<dbReference type="InterPro" id="IPR023772">
    <property type="entry name" value="DNA-bd_HTH_TetR-type_CS"/>
</dbReference>
<evidence type="ECO:0000256" key="2">
    <source>
        <dbReference type="PROSITE-ProRule" id="PRU00335"/>
    </source>
</evidence>
<evidence type="ECO:0000259" key="3">
    <source>
        <dbReference type="PROSITE" id="PS50977"/>
    </source>
</evidence>
<dbReference type="InterPro" id="IPR050109">
    <property type="entry name" value="HTH-type_TetR-like_transc_reg"/>
</dbReference>
<reference evidence="4 5" key="1">
    <citation type="journal article" date="2012" name="J. Bacteriol.">
        <title>Genome sequence of the bacterium Streptomyces davawensis JCM 4913 and heterologous production of the unique antibiotic roseoflavin.</title>
        <authorList>
            <person name="Jankowitsch F."/>
            <person name="Schwarz J."/>
            <person name="Ruckert C."/>
            <person name="Gust B."/>
            <person name="Szczepanowski R."/>
            <person name="Blom J."/>
            <person name="Pelzer S."/>
            <person name="Kalinowski J."/>
            <person name="Mack M."/>
        </authorList>
    </citation>
    <scope>NUCLEOTIDE SEQUENCE [LARGE SCALE GENOMIC DNA]</scope>
    <source>
        <strain evidence="5">DSM 101723 / JCM 4913 / KCC S-0913 / 768</strain>
    </source>
</reference>
<keyword evidence="1 2" id="KW-0238">DNA-binding</keyword>
<evidence type="ECO:0000313" key="5">
    <source>
        <dbReference type="Proteomes" id="UP000008043"/>
    </source>
</evidence>
<feature type="domain" description="HTH tetR-type" evidence="3">
    <location>
        <begin position="11"/>
        <end position="71"/>
    </location>
</feature>
<keyword evidence="5" id="KW-1185">Reference proteome</keyword>
<dbReference type="KEGG" id="sdv:BN159_0453"/>
<proteinExistence type="predicted"/>
<dbReference type="Pfam" id="PF00440">
    <property type="entry name" value="TetR_N"/>
    <property type="match status" value="1"/>
</dbReference>
<dbReference type="AlphaFoldDB" id="K4QVA4"/>
<dbReference type="EMBL" id="HE971709">
    <property type="protein sequence ID" value="CCK24832.1"/>
    <property type="molecule type" value="Genomic_DNA"/>
</dbReference>
<evidence type="ECO:0000313" key="4">
    <source>
        <dbReference type="EMBL" id="CCK24832.1"/>
    </source>
</evidence>
<dbReference type="Proteomes" id="UP000008043">
    <property type="component" value="Chromosome"/>
</dbReference>
<protein>
    <recommendedName>
        <fullName evidence="3">HTH tetR-type domain-containing protein</fullName>
    </recommendedName>
</protein>
<dbReference type="InterPro" id="IPR001647">
    <property type="entry name" value="HTH_TetR"/>
</dbReference>
<dbReference type="PANTHER" id="PTHR30055:SF226">
    <property type="entry name" value="HTH-TYPE TRANSCRIPTIONAL REGULATOR PKSA"/>
    <property type="match status" value="1"/>
</dbReference>
<dbReference type="InterPro" id="IPR009057">
    <property type="entry name" value="Homeodomain-like_sf"/>
</dbReference>
<dbReference type="PROSITE" id="PS50977">
    <property type="entry name" value="HTH_TETR_2"/>
    <property type="match status" value="1"/>
</dbReference>